<dbReference type="SUPFAM" id="SSF55729">
    <property type="entry name" value="Acyl-CoA N-acyltransferases (Nat)"/>
    <property type="match status" value="1"/>
</dbReference>
<evidence type="ECO:0000313" key="1">
    <source>
        <dbReference type="EMBL" id="PFG73412.1"/>
    </source>
</evidence>
<dbReference type="Proteomes" id="UP000223071">
    <property type="component" value="Unassembled WGS sequence"/>
</dbReference>
<organism evidence="1 2">
    <name type="scientific">Tepidiforma thermophila (strain KCTC 52669 / CGMCC 1.13589 / G233)</name>
    <dbReference type="NCBI Taxonomy" id="2761530"/>
    <lineage>
        <taxon>Bacteria</taxon>
        <taxon>Bacillati</taxon>
        <taxon>Chloroflexota</taxon>
        <taxon>Tepidiformia</taxon>
        <taxon>Tepidiformales</taxon>
        <taxon>Tepidiformaceae</taxon>
        <taxon>Tepidiforma</taxon>
    </lineage>
</organism>
<comment type="caution">
    <text evidence="1">The sequence shown here is derived from an EMBL/GenBank/DDBJ whole genome shotgun (WGS) entry which is preliminary data.</text>
</comment>
<sequence length="307" mass="32954">MSELAAEALSPIDAATLWPQLHRLDTEVVALRGSQNLLVSSGLAATGIARLPRVPRTAVVGLRRGLSYRGVAVARQLAGGAGWDVASVRIGRPKDDDAVEALLLGLAREVALRGGRVLYLRYAEGSPHAAALRRAGFYAYRLERLYAIRSARAQMAEGNPFRPAARADRAGIFRLYCRAVPEQVRRNEAPGLQEFRAVLDSFDCEHEFVADGEGALIGWAGIGEREAHLLLAEGGSLVEAALDTVEAHAPRHGALVVAEHQPGIEAAAQERGYPALGVRLMCARRLARAETLKEVVAVPAESFPVPQ</sequence>
<keyword evidence="2" id="KW-1185">Reference proteome</keyword>
<dbReference type="AlphaFoldDB" id="A0A2A9HE53"/>
<dbReference type="RefSeq" id="WP_098502870.1">
    <property type="nucleotide sequence ID" value="NZ_PDJQ01000001.1"/>
</dbReference>
<name>A0A2A9HE53_TEPT2</name>
<reference evidence="1 2" key="1">
    <citation type="submission" date="2017-09" db="EMBL/GenBank/DDBJ databases">
        <title>Sequencing the genomes of two abundant thermophiles in Great Basin hot springs: Thermocrinis jamiesonii and novel Chloroflexi Thermoflexus hugenholtzii.</title>
        <authorList>
            <person name="Hedlund B."/>
        </authorList>
    </citation>
    <scope>NUCLEOTIDE SEQUENCE [LARGE SCALE GENOMIC DNA]</scope>
    <source>
        <strain evidence="1 2">G233</strain>
    </source>
</reference>
<proteinExistence type="predicted"/>
<dbReference type="InterPro" id="IPR016181">
    <property type="entry name" value="Acyl_CoA_acyltransferase"/>
</dbReference>
<gene>
    <name evidence="1" type="ORF">A9A59_0608</name>
</gene>
<evidence type="ECO:0000313" key="2">
    <source>
        <dbReference type="Proteomes" id="UP000223071"/>
    </source>
</evidence>
<accession>A0A2A9HE53</accession>
<evidence type="ECO:0008006" key="3">
    <source>
        <dbReference type="Google" id="ProtNLM"/>
    </source>
</evidence>
<protein>
    <recommendedName>
        <fullName evidence="3">N-acetyltransferase domain-containing protein</fullName>
    </recommendedName>
</protein>
<dbReference type="EMBL" id="PDJQ01000001">
    <property type="protein sequence ID" value="PFG73412.1"/>
    <property type="molecule type" value="Genomic_DNA"/>
</dbReference>